<evidence type="ECO:0000256" key="7">
    <source>
        <dbReference type="ARBA" id="ARBA00023237"/>
    </source>
</evidence>
<evidence type="ECO:0000256" key="8">
    <source>
        <dbReference type="SAM" id="MobiDB-lite"/>
    </source>
</evidence>
<evidence type="ECO:0000313" key="10">
    <source>
        <dbReference type="EMBL" id="OOC10333.1"/>
    </source>
</evidence>
<evidence type="ECO:0000256" key="5">
    <source>
        <dbReference type="ARBA" id="ARBA00022729"/>
    </source>
</evidence>
<dbReference type="RefSeq" id="WP_077244066.1">
    <property type="nucleotide sequence ID" value="NZ_MUZR01000017.1"/>
</dbReference>
<dbReference type="EMBL" id="MUZR01000017">
    <property type="protein sequence ID" value="OOC10333.1"/>
    <property type="molecule type" value="Genomic_DNA"/>
</dbReference>
<evidence type="ECO:0000256" key="9">
    <source>
        <dbReference type="SAM" id="SignalP"/>
    </source>
</evidence>
<dbReference type="PANTHER" id="PTHR35093:SF3">
    <property type="entry name" value="LONG-CHAIN FATTY ACID TRANSPORT PROTEIN"/>
    <property type="match status" value="1"/>
</dbReference>
<comment type="caution">
    <text evidence="10">The sequence shown here is derived from an EMBL/GenBank/DDBJ whole genome shotgun (WGS) entry which is preliminary data.</text>
</comment>
<proteinExistence type="inferred from homology"/>
<keyword evidence="11" id="KW-1185">Reference proteome</keyword>
<feature type="region of interest" description="Disordered" evidence="8">
    <location>
        <begin position="82"/>
        <end position="110"/>
    </location>
</feature>
<reference evidence="10 11" key="1">
    <citation type="submission" date="2017-02" db="EMBL/GenBank/DDBJ databases">
        <title>Genomic diversity within the haloalkaliphilic genus Thioalkalivibrio.</title>
        <authorList>
            <person name="Ahn A.-C."/>
            <person name="Meier-Kolthoff J."/>
            <person name="Overmars L."/>
            <person name="Richter M."/>
            <person name="Woyke T."/>
            <person name="Sorokin D.Y."/>
            <person name="Muyzer G."/>
        </authorList>
    </citation>
    <scope>NUCLEOTIDE SEQUENCE [LARGE SCALE GENOMIC DNA]</scope>
    <source>
        <strain evidence="10 11">HL17</strain>
    </source>
</reference>
<evidence type="ECO:0000256" key="3">
    <source>
        <dbReference type="ARBA" id="ARBA00022452"/>
    </source>
</evidence>
<name>A0A1V2ZZR6_9GAMM</name>
<dbReference type="OrthoDB" id="19849at2"/>
<comment type="subcellular location">
    <subcellularLocation>
        <location evidence="1">Cell outer membrane</location>
        <topology evidence="1">Multi-pass membrane protein</topology>
    </subcellularLocation>
</comment>
<accession>A0A1V2ZZR6</accession>
<evidence type="ECO:0000256" key="4">
    <source>
        <dbReference type="ARBA" id="ARBA00022692"/>
    </source>
</evidence>
<dbReference type="Gene3D" id="2.40.160.60">
    <property type="entry name" value="Outer membrane protein transport protein (OMPP1/FadL/TodX)"/>
    <property type="match status" value="1"/>
</dbReference>
<gene>
    <name evidence="10" type="ORF">B1A74_05915</name>
</gene>
<keyword evidence="5 9" id="KW-0732">Signal</keyword>
<evidence type="ECO:0000256" key="2">
    <source>
        <dbReference type="ARBA" id="ARBA00008163"/>
    </source>
</evidence>
<dbReference type="Proteomes" id="UP000189177">
    <property type="component" value="Unassembled WGS sequence"/>
</dbReference>
<feature type="signal peptide" evidence="9">
    <location>
        <begin position="1"/>
        <end position="26"/>
    </location>
</feature>
<evidence type="ECO:0000313" key="11">
    <source>
        <dbReference type="Proteomes" id="UP000189177"/>
    </source>
</evidence>
<comment type="similarity">
    <text evidence="2">Belongs to the OmpP1/FadL family.</text>
</comment>
<feature type="chain" id="PRO_5012979749" evidence="9">
    <location>
        <begin position="27"/>
        <end position="433"/>
    </location>
</feature>
<feature type="compositionally biased region" description="Polar residues" evidence="8">
    <location>
        <begin position="82"/>
        <end position="98"/>
    </location>
</feature>
<evidence type="ECO:0000256" key="1">
    <source>
        <dbReference type="ARBA" id="ARBA00004571"/>
    </source>
</evidence>
<organism evidence="10 11">
    <name type="scientific">Thioalkalivibrio halophilus</name>
    <dbReference type="NCBI Taxonomy" id="252474"/>
    <lineage>
        <taxon>Bacteria</taxon>
        <taxon>Pseudomonadati</taxon>
        <taxon>Pseudomonadota</taxon>
        <taxon>Gammaproteobacteria</taxon>
        <taxon>Chromatiales</taxon>
        <taxon>Ectothiorhodospiraceae</taxon>
        <taxon>Thioalkalivibrio</taxon>
    </lineage>
</organism>
<keyword evidence="3" id="KW-1134">Transmembrane beta strand</keyword>
<dbReference type="GO" id="GO:0009279">
    <property type="term" value="C:cell outer membrane"/>
    <property type="evidence" value="ECO:0007669"/>
    <property type="project" value="UniProtKB-SubCell"/>
</dbReference>
<dbReference type="SUPFAM" id="SSF56935">
    <property type="entry name" value="Porins"/>
    <property type="match status" value="1"/>
</dbReference>
<dbReference type="InterPro" id="IPR005017">
    <property type="entry name" value="OMPP1/FadL/TodX"/>
</dbReference>
<dbReference type="Pfam" id="PF03349">
    <property type="entry name" value="Toluene_X"/>
    <property type="match status" value="1"/>
</dbReference>
<evidence type="ECO:0000256" key="6">
    <source>
        <dbReference type="ARBA" id="ARBA00023136"/>
    </source>
</evidence>
<sequence>MSVRPRHLAAAAIAAPLGLAPATVLAAGFYLQEQGVTGLGRAYAGEAAIASDASTIYFNPAGMTRLESAEVQAGAHLLFPRSSTRNDGSSFTNANGQTLPVEGSEGDNPYDPTPLPNFYWAEPQSDRVWLGFGLGTHFGLKGEYDDDFFARYDSLETDLRVLNLQPSIAVQVSDRVSVGGGIDLQYADATLRAAIPDPIGPDPALDGEYRLEGDSWDVGYNLGVLIDLADTTRLGLHYRSGVTHTLKGTARVAMPENGPPLTGPVVATGEADLKLPDIASAALSHRFNERWTGLLQYTWFNWSNFDEIAVESNHPLAEQELEQDYRNSYALAIGAEYELNPAWTLRGGIQYDRTPTRDSHRSTRTPDGDRTWLSLGASWHPSERLSVDLGYSYVHVSSEDIELTREFDTGTVEYSGSTRGRVNILSAGLRYRY</sequence>
<protein>
    <submittedName>
        <fullName evidence="10">Aromatic hydrocarbon degradation protein</fullName>
    </submittedName>
</protein>
<dbReference type="PANTHER" id="PTHR35093">
    <property type="entry name" value="OUTER MEMBRANE PROTEIN NMB0088-RELATED"/>
    <property type="match status" value="1"/>
</dbReference>
<keyword evidence="7" id="KW-0998">Cell outer membrane</keyword>
<dbReference type="GO" id="GO:0015483">
    <property type="term" value="F:long-chain fatty acid transporting porin activity"/>
    <property type="evidence" value="ECO:0007669"/>
    <property type="project" value="TreeGrafter"/>
</dbReference>
<keyword evidence="4" id="KW-0812">Transmembrane</keyword>
<dbReference type="AlphaFoldDB" id="A0A1V2ZZR6"/>
<keyword evidence="6" id="KW-0472">Membrane</keyword>